<dbReference type="NCBIfam" id="TIGR00742">
    <property type="entry name" value="yjbN"/>
    <property type="match status" value="1"/>
</dbReference>
<keyword evidence="5 9" id="KW-0819">tRNA processing</keyword>
<evidence type="ECO:0000256" key="8">
    <source>
        <dbReference type="ARBA" id="ARBA00023002"/>
    </source>
</evidence>
<dbReference type="GO" id="GO:0010181">
    <property type="term" value="F:FMN binding"/>
    <property type="evidence" value="ECO:0007669"/>
    <property type="project" value="UniProtKB-UniRule"/>
</dbReference>
<feature type="site" description="Interacts with tRNA; defines subfamily-specific binding signature" evidence="9">
    <location>
        <position position="285"/>
    </location>
</feature>
<comment type="similarity">
    <text evidence="9">Belongs to the Dus family. DusA subfamily.</text>
</comment>
<feature type="site" description="Interacts with tRNA" evidence="9">
    <location>
        <position position="169"/>
    </location>
</feature>
<dbReference type="InterPro" id="IPR013785">
    <property type="entry name" value="Aldolase_TIM"/>
</dbReference>
<proteinExistence type="inferred from homology"/>
<evidence type="ECO:0000256" key="3">
    <source>
        <dbReference type="ARBA" id="ARBA00022630"/>
    </source>
</evidence>
<feature type="binding site" evidence="9 12">
    <location>
        <begin position="216"/>
        <end position="217"/>
    </location>
    <ligand>
        <name>FMN</name>
        <dbReference type="ChEBI" id="CHEBI:58210"/>
    </ligand>
</feature>
<dbReference type="AlphaFoldDB" id="A0A2T5MF08"/>
<dbReference type="EC" id="1.3.1.91" evidence="9"/>
<evidence type="ECO:0000256" key="7">
    <source>
        <dbReference type="ARBA" id="ARBA00022884"/>
    </source>
</evidence>
<feature type="site" description="Interacts with tRNA; defines subfamily-specific binding signature" evidence="9">
    <location>
        <position position="166"/>
    </location>
</feature>
<feature type="binding site" evidence="9 12">
    <location>
        <position position="53"/>
    </location>
    <ligand>
        <name>FMN</name>
        <dbReference type="ChEBI" id="CHEBI:58210"/>
    </ligand>
</feature>
<evidence type="ECO:0000256" key="12">
    <source>
        <dbReference type="PIRSR" id="PIRSR006621-2"/>
    </source>
</evidence>
<dbReference type="GO" id="GO:0000049">
    <property type="term" value="F:tRNA binding"/>
    <property type="evidence" value="ECO:0007669"/>
    <property type="project" value="UniProtKB-UniRule"/>
</dbReference>
<dbReference type="PANTHER" id="PTHR42907:SF1">
    <property type="entry name" value="FMN-LINKED OXIDOREDUCTASES SUPERFAMILY PROTEIN"/>
    <property type="match status" value="1"/>
</dbReference>
<dbReference type="NCBIfam" id="NF008774">
    <property type="entry name" value="PRK11815.1"/>
    <property type="match status" value="1"/>
</dbReference>
<keyword evidence="8 9" id="KW-0560">Oxidoreductase</keyword>
<reference evidence="14 15" key="1">
    <citation type="submission" date="2018-04" db="EMBL/GenBank/DDBJ databases">
        <title>Novel species isolated from glacier.</title>
        <authorList>
            <person name="Liu Q."/>
            <person name="Xin Y.-H."/>
        </authorList>
    </citation>
    <scope>NUCLEOTIDE SEQUENCE [LARGE SCALE GENOMIC DNA]</scope>
    <source>
        <strain evidence="14 15">GT1R17</strain>
    </source>
</reference>
<accession>A0A2T5MF08</accession>
<dbReference type="InterPro" id="IPR004653">
    <property type="entry name" value="DusA"/>
</dbReference>
<feature type="domain" description="DUS-like FMN-binding" evidence="13">
    <location>
        <begin position="1"/>
        <end position="304"/>
    </location>
</feature>
<dbReference type="PROSITE" id="PS01136">
    <property type="entry name" value="UPF0034"/>
    <property type="match status" value="1"/>
</dbReference>
<evidence type="ECO:0000313" key="14">
    <source>
        <dbReference type="EMBL" id="PTU31129.1"/>
    </source>
</evidence>
<comment type="function">
    <text evidence="9">Catalyzes the synthesis of 5,6-dihydrouridine (D), a modified base found in the D-loop of most tRNAs, via the reduction of the C5-C6 double bond in target uridines. Specifically modifies U20 and U20a in tRNAs.</text>
</comment>
<keyword evidence="6 9" id="KW-0521">NADP</keyword>
<evidence type="ECO:0000313" key="15">
    <source>
        <dbReference type="Proteomes" id="UP000244248"/>
    </source>
</evidence>
<dbReference type="Pfam" id="PF01207">
    <property type="entry name" value="Dus"/>
    <property type="match status" value="1"/>
</dbReference>
<keyword evidence="2 9" id="KW-0820">tRNA-binding</keyword>
<evidence type="ECO:0000256" key="5">
    <source>
        <dbReference type="ARBA" id="ARBA00022694"/>
    </source>
</evidence>
<comment type="caution">
    <text evidence="9">Lacks conserved residue(s) required for the propagation of feature annotation.</text>
</comment>
<comment type="catalytic activity">
    <reaction evidence="9">
        <text>5,6-dihydrouridine(20) in tRNA + NAD(+) = uridine(20) in tRNA + NADH + H(+)</text>
        <dbReference type="Rhea" id="RHEA:53340"/>
        <dbReference type="Rhea" id="RHEA-COMP:13533"/>
        <dbReference type="Rhea" id="RHEA-COMP:13534"/>
        <dbReference type="ChEBI" id="CHEBI:15378"/>
        <dbReference type="ChEBI" id="CHEBI:57540"/>
        <dbReference type="ChEBI" id="CHEBI:57945"/>
        <dbReference type="ChEBI" id="CHEBI:65315"/>
        <dbReference type="ChEBI" id="CHEBI:74443"/>
        <dbReference type="EC" id="1.3.1.91"/>
    </reaction>
</comment>
<keyword evidence="3 9" id="KW-0285">Flavoprotein</keyword>
<sequence>MMDWTDRYCRSFHRLLSSNARLYTEMVTTGAVIKGDRQRLMRFNKGEHPVALQLGGCDPDDLARSAEIGARFGYDEINLNCGCPSDRVIDGRFGACLMRKPDLVAECVMMMTKATDLPVTVKNRIGLDNTEEYSFLRNFVETVADAGCETFIIHARKAWLNGLSPKENREIPPLRYEVVYRLKQDFPHLNIVINGGIKTIAECQEHLKYVDGVMLGREPYENPWMLSEVDEHLFGGEAFNMDRAALLRSFIPYVERELAAGVPLAHITKHILGLFRGQAGGRAYRRVISERAFRAGGGIEVIEEALAAVEQASTLEEAA</sequence>
<feature type="binding site" evidence="9 12">
    <location>
        <begin position="194"/>
        <end position="196"/>
    </location>
    <ligand>
        <name>FMN</name>
        <dbReference type="ChEBI" id="CHEBI:58210"/>
    </ligand>
</feature>
<dbReference type="OrthoDB" id="9783413at2"/>
<dbReference type="CDD" id="cd02801">
    <property type="entry name" value="DUS_like_FMN"/>
    <property type="match status" value="1"/>
</dbReference>
<feature type="site" description="Interacts with tRNA; defines subfamily-specific binding signature" evidence="9">
    <location>
        <position position="282"/>
    </location>
</feature>
<evidence type="ECO:0000256" key="4">
    <source>
        <dbReference type="ARBA" id="ARBA00022643"/>
    </source>
</evidence>
<dbReference type="GO" id="GO:0102264">
    <property type="term" value="F:tRNA-dihydrouridine20 synthase activity"/>
    <property type="evidence" value="ECO:0007669"/>
    <property type="project" value="UniProtKB-EC"/>
</dbReference>
<comment type="catalytic activity">
    <reaction evidence="9">
        <text>5,6-dihydrouridine(20) in tRNA + NADP(+) = uridine(20) in tRNA + NADPH + H(+)</text>
        <dbReference type="Rhea" id="RHEA:53336"/>
        <dbReference type="Rhea" id="RHEA-COMP:13533"/>
        <dbReference type="Rhea" id="RHEA-COMP:13534"/>
        <dbReference type="ChEBI" id="CHEBI:15378"/>
        <dbReference type="ChEBI" id="CHEBI:57783"/>
        <dbReference type="ChEBI" id="CHEBI:58349"/>
        <dbReference type="ChEBI" id="CHEBI:65315"/>
        <dbReference type="ChEBI" id="CHEBI:74443"/>
        <dbReference type="EC" id="1.3.1.91"/>
    </reaction>
</comment>
<evidence type="ECO:0000256" key="11">
    <source>
        <dbReference type="PIRSR" id="PIRSR006621-1"/>
    </source>
</evidence>
<dbReference type="Gene3D" id="3.20.20.70">
    <property type="entry name" value="Aldolase class I"/>
    <property type="match status" value="1"/>
</dbReference>
<dbReference type="EMBL" id="QANS01000004">
    <property type="protein sequence ID" value="PTU31129.1"/>
    <property type="molecule type" value="Genomic_DNA"/>
</dbReference>
<evidence type="ECO:0000259" key="13">
    <source>
        <dbReference type="Pfam" id="PF01207"/>
    </source>
</evidence>
<keyword evidence="4 9" id="KW-0288">FMN</keyword>
<dbReference type="InterPro" id="IPR001269">
    <property type="entry name" value="DUS_fam"/>
</dbReference>
<dbReference type="PIRSF" id="PIRSF006621">
    <property type="entry name" value="Dus"/>
    <property type="match status" value="1"/>
</dbReference>
<keyword evidence="15" id="KW-1185">Reference proteome</keyword>
<dbReference type="SUPFAM" id="SSF51395">
    <property type="entry name" value="FMN-linked oxidoreductases"/>
    <property type="match status" value="1"/>
</dbReference>
<feature type="site" description="Interacts with tRNA" evidence="9">
    <location>
        <position position="80"/>
    </location>
</feature>
<evidence type="ECO:0000256" key="6">
    <source>
        <dbReference type="ARBA" id="ARBA00022857"/>
    </source>
</evidence>
<dbReference type="Proteomes" id="UP000244248">
    <property type="component" value="Unassembled WGS sequence"/>
</dbReference>
<dbReference type="GO" id="GO:0050660">
    <property type="term" value="F:flavin adenine dinucleotide binding"/>
    <property type="evidence" value="ECO:0007669"/>
    <property type="project" value="InterPro"/>
</dbReference>
<comment type="catalytic activity">
    <reaction evidence="9">
        <text>5,6-dihydrouridine(20a) in tRNA + NADP(+) = uridine(20a) in tRNA + NADPH + H(+)</text>
        <dbReference type="Rhea" id="RHEA:53344"/>
        <dbReference type="Rhea" id="RHEA-COMP:13535"/>
        <dbReference type="Rhea" id="RHEA-COMP:13536"/>
        <dbReference type="ChEBI" id="CHEBI:15378"/>
        <dbReference type="ChEBI" id="CHEBI:57783"/>
        <dbReference type="ChEBI" id="CHEBI:58349"/>
        <dbReference type="ChEBI" id="CHEBI:65315"/>
        <dbReference type="ChEBI" id="CHEBI:74443"/>
    </reaction>
</comment>
<evidence type="ECO:0000256" key="10">
    <source>
        <dbReference type="PIRNR" id="PIRNR006621"/>
    </source>
</evidence>
<feature type="active site" description="Proton donor" evidence="9 11">
    <location>
        <position position="83"/>
    </location>
</feature>
<evidence type="ECO:0000256" key="9">
    <source>
        <dbReference type="HAMAP-Rule" id="MF_02041"/>
    </source>
</evidence>
<comment type="catalytic activity">
    <reaction evidence="9">
        <text>5,6-dihydrouridine(20a) in tRNA + NAD(+) = uridine(20a) in tRNA + NADH + H(+)</text>
        <dbReference type="Rhea" id="RHEA:53348"/>
        <dbReference type="Rhea" id="RHEA-COMP:13535"/>
        <dbReference type="Rhea" id="RHEA-COMP:13536"/>
        <dbReference type="ChEBI" id="CHEBI:15378"/>
        <dbReference type="ChEBI" id="CHEBI:57540"/>
        <dbReference type="ChEBI" id="CHEBI:57945"/>
        <dbReference type="ChEBI" id="CHEBI:65315"/>
        <dbReference type="ChEBI" id="CHEBI:74443"/>
    </reaction>
</comment>
<dbReference type="GO" id="GO:0102266">
    <property type="term" value="F:tRNA-dihydrouridine20a synthase activity"/>
    <property type="evidence" value="ECO:0007669"/>
    <property type="project" value="RHEA"/>
</dbReference>
<comment type="caution">
    <text evidence="14">The sequence shown here is derived from an EMBL/GenBank/DDBJ whole genome shotgun (WGS) entry which is preliminary data.</text>
</comment>
<dbReference type="HAMAP" id="MF_02041">
    <property type="entry name" value="DusA_subfam"/>
    <property type="match status" value="1"/>
</dbReference>
<protein>
    <recommendedName>
        <fullName evidence="9">tRNA-dihydrouridine(20/20a) synthase</fullName>
        <ecNumber evidence="9">1.3.1.91</ecNumber>
    </recommendedName>
    <alternativeName>
        <fullName evidence="9">U20-specific dihydrouridine synthase</fullName>
        <shortName evidence="9">U20-specific Dus</shortName>
    </alternativeName>
    <alternativeName>
        <fullName evidence="9">tRNA-dihydrouridine synthase A</fullName>
    </alternativeName>
</protein>
<feature type="binding site" evidence="9 12">
    <location>
        <position position="154"/>
    </location>
    <ligand>
        <name>FMN</name>
        <dbReference type="ChEBI" id="CHEBI:58210"/>
    </ligand>
</feature>
<dbReference type="InterPro" id="IPR018517">
    <property type="entry name" value="tRNA_hU_synthase_CS"/>
</dbReference>
<comment type="cofactor">
    <cofactor evidence="1 9 10 12">
        <name>FMN</name>
        <dbReference type="ChEBI" id="CHEBI:58210"/>
    </cofactor>
</comment>
<gene>
    <name evidence="9" type="primary">dusA</name>
    <name evidence="14" type="ORF">CJD38_12630</name>
</gene>
<keyword evidence="12" id="KW-0547">Nucleotide-binding</keyword>
<feature type="binding site" evidence="9 12">
    <location>
        <position position="122"/>
    </location>
    <ligand>
        <name>FMN</name>
        <dbReference type="ChEBI" id="CHEBI:58210"/>
    </ligand>
</feature>
<name>A0A2T5MF08_9GAMM</name>
<dbReference type="Gene3D" id="1.20.120.1460">
    <property type="match status" value="1"/>
</dbReference>
<comment type="similarity">
    <text evidence="10">Belongs to the dus family.</text>
</comment>
<evidence type="ECO:0000256" key="2">
    <source>
        <dbReference type="ARBA" id="ARBA00022555"/>
    </source>
</evidence>
<dbReference type="InterPro" id="IPR035587">
    <property type="entry name" value="DUS-like_FMN-bd"/>
</dbReference>
<organism evidence="14 15">
    <name type="scientific">Stenotrophobium rhamnosiphilum</name>
    <dbReference type="NCBI Taxonomy" id="2029166"/>
    <lineage>
        <taxon>Bacteria</taxon>
        <taxon>Pseudomonadati</taxon>
        <taxon>Pseudomonadota</taxon>
        <taxon>Gammaproteobacteria</taxon>
        <taxon>Nevskiales</taxon>
        <taxon>Nevskiaceae</taxon>
        <taxon>Stenotrophobium</taxon>
    </lineage>
</organism>
<dbReference type="PANTHER" id="PTHR42907">
    <property type="entry name" value="FMN-LINKED OXIDOREDUCTASES SUPERFAMILY PROTEIN"/>
    <property type="match status" value="1"/>
</dbReference>
<keyword evidence="7 9" id="KW-0694">RNA-binding</keyword>
<evidence type="ECO:0000256" key="1">
    <source>
        <dbReference type="ARBA" id="ARBA00001917"/>
    </source>
</evidence>